<feature type="active site" evidence="5">
    <location>
        <position position="204"/>
    </location>
</feature>
<dbReference type="InterPro" id="IPR033121">
    <property type="entry name" value="PEPTIDASE_A1"/>
</dbReference>
<evidence type="ECO:0000256" key="6">
    <source>
        <dbReference type="RuleBase" id="RU000454"/>
    </source>
</evidence>
<dbReference type="GO" id="GO:0004190">
    <property type="term" value="F:aspartic-type endopeptidase activity"/>
    <property type="evidence" value="ECO:0007669"/>
    <property type="project" value="UniProtKB-KW"/>
</dbReference>
<dbReference type="FunCoup" id="A0A1Y2ETY5">
    <property type="interactions" value="45"/>
</dbReference>
<dbReference type="InterPro" id="IPR001969">
    <property type="entry name" value="Aspartic_peptidase_AS"/>
</dbReference>
<dbReference type="SUPFAM" id="SSF50630">
    <property type="entry name" value="Acid proteases"/>
    <property type="match status" value="1"/>
</dbReference>
<dbReference type="GO" id="GO:0006508">
    <property type="term" value="P:proteolysis"/>
    <property type="evidence" value="ECO:0007669"/>
    <property type="project" value="UniProtKB-KW"/>
</dbReference>
<comment type="similarity">
    <text evidence="1 6">Belongs to the peptidase A1 family.</text>
</comment>
<name>A0A1Y2ETY5_9BASI</name>
<gene>
    <name evidence="8" type="ORF">BCR35DRAFT_343466</name>
</gene>
<evidence type="ECO:0000259" key="7">
    <source>
        <dbReference type="PROSITE" id="PS51767"/>
    </source>
</evidence>
<dbReference type="PANTHER" id="PTHR47966">
    <property type="entry name" value="BETA-SITE APP-CLEAVING ENZYME, ISOFORM A-RELATED"/>
    <property type="match status" value="1"/>
</dbReference>
<protein>
    <submittedName>
        <fullName evidence="8">Aspartic peptidase domain-containing protein</fullName>
    </submittedName>
</protein>
<evidence type="ECO:0000256" key="5">
    <source>
        <dbReference type="PIRSR" id="PIRSR601461-1"/>
    </source>
</evidence>
<dbReference type="STRING" id="106004.A0A1Y2ETY5"/>
<evidence type="ECO:0000256" key="1">
    <source>
        <dbReference type="ARBA" id="ARBA00007447"/>
    </source>
</evidence>
<keyword evidence="9" id="KW-1185">Reference proteome</keyword>
<dbReference type="PROSITE" id="PS51767">
    <property type="entry name" value="PEPTIDASE_A1"/>
    <property type="match status" value="1"/>
</dbReference>
<feature type="domain" description="Peptidase A1" evidence="7">
    <location>
        <begin position="4"/>
        <end position="320"/>
    </location>
</feature>
<accession>A0A1Y2ETY5</accession>
<dbReference type="EMBL" id="MCGR01000039">
    <property type="protein sequence ID" value="ORY75028.1"/>
    <property type="molecule type" value="Genomic_DNA"/>
</dbReference>
<feature type="active site" evidence="5">
    <location>
        <position position="22"/>
    </location>
</feature>
<dbReference type="InterPro" id="IPR001461">
    <property type="entry name" value="Aspartic_peptidase_A1"/>
</dbReference>
<dbReference type="Proteomes" id="UP000193467">
    <property type="component" value="Unassembled WGS sequence"/>
</dbReference>
<dbReference type="InterPro" id="IPR021109">
    <property type="entry name" value="Peptidase_aspartic_dom_sf"/>
</dbReference>
<comment type="caution">
    <text evidence="8">The sequence shown here is derived from an EMBL/GenBank/DDBJ whole genome shotgun (WGS) entry which is preliminary data.</text>
</comment>
<feature type="non-terminal residue" evidence="8">
    <location>
        <position position="1"/>
    </location>
</feature>
<evidence type="ECO:0000313" key="9">
    <source>
        <dbReference type="Proteomes" id="UP000193467"/>
    </source>
</evidence>
<proteinExistence type="inferred from homology"/>
<dbReference type="PROSITE" id="PS00141">
    <property type="entry name" value="ASP_PROTEASE"/>
    <property type="match status" value="1"/>
</dbReference>
<evidence type="ECO:0000256" key="3">
    <source>
        <dbReference type="ARBA" id="ARBA00022750"/>
    </source>
</evidence>
<keyword evidence="4 6" id="KW-0378">Hydrolase</keyword>
<dbReference type="AlphaFoldDB" id="A0A1Y2ETY5"/>
<evidence type="ECO:0000256" key="2">
    <source>
        <dbReference type="ARBA" id="ARBA00022670"/>
    </source>
</evidence>
<reference evidence="8 9" key="1">
    <citation type="submission" date="2016-07" db="EMBL/GenBank/DDBJ databases">
        <title>Pervasive Adenine N6-methylation of Active Genes in Fungi.</title>
        <authorList>
            <consortium name="DOE Joint Genome Institute"/>
            <person name="Mondo S.J."/>
            <person name="Dannebaum R.O."/>
            <person name="Kuo R.C."/>
            <person name="Labutti K."/>
            <person name="Haridas S."/>
            <person name="Kuo A."/>
            <person name="Salamov A."/>
            <person name="Ahrendt S.R."/>
            <person name="Lipzen A."/>
            <person name="Sullivan W."/>
            <person name="Andreopoulos W.B."/>
            <person name="Clum A."/>
            <person name="Lindquist E."/>
            <person name="Daum C."/>
            <person name="Ramamoorthy G.K."/>
            <person name="Gryganskyi A."/>
            <person name="Culley D."/>
            <person name="Magnuson J.K."/>
            <person name="James T.Y."/>
            <person name="O'Malley M.A."/>
            <person name="Stajich J.E."/>
            <person name="Spatafora J.W."/>
            <person name="Visel A."/>
            <person name="Grigoriev I.V."/>
        </authorList>
    </citation>
    <scope>NUCLEOTIDE SEQUENCE [LARGE SCALE GENOMIC DNA]</scope>
    <source>
        <strain evidence="8 9">62-1032</strain>
    </source>
</reference>
<sequence>DASDRAAISVGSPPQSFQVIIDTGSADLWLATAPCTGCNTQTTLYDPNSSSTAGRSGRDFTITYGTGSASGTLARDVVSIAGLENEGQIFAAATTSTEILLGDISGVLGAAWQSIANAGAKPLLQSLAEDGKLDENVFGLALTREDSIEAGGVMTIGGLDNTLYTGPINWIPLVDNGSYWLIPLQGLYLNGVDLAITASAVAIDSGTTLIGAPSSAVASIYAAIPGSQSVVVNGQQGYYGFPCSTTPRISLILGSQSYSINPSDFNAGNLDTRGQLCLGAIFALDTGTAANAPEWIVGATFLKNVYAAFRFGPEKAVGFAGLSGEGEALSEGAAGEATSSSKKSGASRRSGRSLEVLVVMLWSCVVMLYCT</sequence>
<dbReference type="PANTHER" id="PTHR47966:SF6">
    <property type="entry name" value="PEPTIDASE A1 DOMAIN-CONTAINING PROTEIN"/>
    <property type="match status" value="1"/>
</dbReference>
<dbReference type="PRINTS" id="PR00792">
    <property type="entry name" value="PEPSIN"/>
</dbReference>
<dbReference type="InterPro" id="IPR034164">
    <property type="entry name" value="Pepsin-like_dom"/>
</dbReference>
<dbReference type="InParanoid" id="A0A1Y2ETY5"/>
<organism evidence="8 9">
    <name type="scientific">Leucosporidium creatinivorum</name>
    <dbReference type="NCBI Taxonomy" id="106004"/>
    <lineage>
        <taxon>Eukaryota</taxon>
        <taxon>Fungi</taxon>
        <taxon>Dikarya</taxon>
        <taxon>Basidiomycota</taxon>
        <taxon>Pucciniomycotina</taxon>
        <taxon>Microbotryomycetes</taxon>
        <taxon>Leucosporidiales</taxon>
        <taxon>Leucosporidium</taxon>
    </lineage>
</organism>
<evidence type="ECO:0000256" key="4">
    <source>
        <dbReference type="ARBA" id="ARBA00022801"/>
    </source>
</evidence>
<evidence type="ECO:0000313" key="8">
    <source>
        <dbReference type="EMBL" id="ORY75028.1"/>
    </source>
</evidence>
<keyword evidence="3 6" id="KW-0064">Aspartyl protease</keyword>
<dbReference type="OrthoDB" id="771136at2759"/>
<dbReference type="Pfam" id="PF00026">
    <property type="entry name" value="Asp"/>
    <property type="match status" value="1"/>
</dbReference>
<dbReference type="CDD" id="cd05471">
    <property type="entry name" value="pepsin_like"/>
    <property type="match status" value="1"/>
</dbReference>
<dbReference type="FunFam" id="2.40.70.10:FF:000115">
    <property type="entry name" value="Lysosomal aspartic protease"/>
    <property type="match status" value="1"/>
</dbReference>
<keyword evidence="2 6" id="KW-0645">Protease</keyword>
<dbReference type="Gene3D" id="2.40.70.10">
    <property type="entry name" value="Acid Proteases"/>
    <property type="match status" value="2"/>
</dbReference>